<dbReference type="VEuPathDB" id="PiroplasmaDB:BOVATA_038650"/>
<evidence type="ECO:0000313" key="1">
    <source>
        <dbReference type="EMBL" id="GBE62372.1"/>
    </source>
</evidence>
<dbReference type="RefSeq" id="XP_028868615.1">
    <property type="nucleotide sequence ID" value="XM_029012782.1"/>
</dbReference>
<name>A0A2H6KHA5_9APIC</name>
<dbReference type="EMBL" id="BDSA01000004">
    <property type="protein sequence ID" value="GBE62372.1"/>
    <property type="molecule type" value="Genomic_DNA"/>
</dbReference>
<dbReference type="SUPFAM" id="SSF55945">
    <property type="entry name" value="TATA-box binding protein-like"/>
    <property type="match status" value="1"/>
</dbReference>
<sequence length="183" mass="20584">MGDLTERQVEEELSRVVYKLRYRTKWKVLTIRGRTTHGNGLQWCYVVNQNVLPVKTALQSVKVDQLYCKVAFDGPIDLRSLLRRGLAAKQHITSMSNACVRLQVDLPQPPGKSTNSAEPEPTTSVWDAGLELERELEAELAHIGRQDKRFATCIVYHSGKAAILGCCNRDEVRFAFDALATLL</sequence>
<dbReference type="GeneID" id="39876142"/>
<gene>
    <name evidence="1" type="ORF">BOVATA_038650</name>
</gene>
<comment type="caution">
    <text evidence="1">The sequence shown here is derived from an EMBL/GenBank/DDBJ whole genome shotgun (WGS) entry which is preliminary data.</text>
</comment>
<proteinExistence type="predicted"/>
<dbReference type="AlphaFoldDB" id="A0A2H6KHA5"/>
<accession>A0A2H6KHA5</accession>
<evidence type="ECO:0000313" key="2">
    <source>
        <dbReference type="Proteomes" id="UP000236319"/>
    </source>
</evidence>
<dbReference type="Proteomes" id="UP000236319">
    <property type="component" value="Unassembled WGS sequence"/>
</dbReference>
<keyword evidence="2" id="KW-1185">Reference proteome</keyword>
<dbReference type="OrthoDB" id="365692at2759"/>
<organism evidence="1 2">
    <name type="scientific">Babesia ovata</name>
    <dbReference type="NCBI Taxonomy" id="189622"/>
    <lineage>
        <taxon>Eukaryota</taxon>
        <taxon>Sar</taxon>
        <taxon>Alveolata</taxon>
        <taxon>Apicomplexa</taxon>
        <taxon>Aconoidasida</taxon>
        <taxon>Piroplasmida</taxon>
        <taxon>Babesiidae</taxon>
        <taxon>Babesia</taxon>
    </lineage>
</organism>
<protein>
    <submittedName>
        <fullName evidence="1">Chromosome complete related, putative</fullName>
    </submittedName>
</protein>
<reference evidence="1 2" key="1">
    <citation type="journal article" date="2017" name="BMC Genomics">
        <title>Whole-genome assembly of Babesia ovata and comparative genomics between closely related pathogens.</title>
        <authorList>
            <person name="Yamagishi J."/>
            <person name="Asada M."/>
            <person name="Hakimi H."/>
            <person name="Tanaka T.Q."/>
            <person name="Sugimoto C."/>
            <person name="Kawazu S."/>
        </authorList>
    </citation>
    <scope>NUCLEOTIDE SEQUENCE [LARGE SCALE GENOMIC DNA]</scope>
    <source>
        <strain evidence="1 2">Miyake</strain>
    </source>
</reference>